<reference evidence="1" key="1">
    <citation type="submission" date="2020-04" db="EMBL/GenBank/DDBJ databases">
        <authorList>
            <person name="Broberg M."/>
        </authorList>
    </citation>
    <scope>NUCLEOTIDE SEQUENCE</scope>
</reference>
<dbReference type="Proteomes" id="UP000836387">
    <property type="component" value="Unassembled WGS sequence"/>
</dbReference>
<protein>
    <submittedName>
        <fullName evidence="1">Uncharacterized protein</fullName>
    </submittedName>
</protein>
<keyword evidence="2" id="KW-1185">Reference proteome</keyword>
<evidence type="ECO:0000313" key="1">
    <source>
        <dbReference type="EMBL" id="CAG9947897.1"/>
    </source>
</evidence>
<proteinExistence type="predicted"/>
<evidence type="ECO:0000313" key="2">
    <source>
        <dbReference type="Proteomes" id="UP000836387"/>
    </source>
</evidence>
<gene>
    <name evidence="1" type="ORF">CRV2_00021471</name>
</gene>
<organism evidence="1 2">
    <name type="scientific">Clonostachys rosea f. rosea IK726</name>
    <dbReference type="NCBI Taxonomy" id="1349383"/>
    <lineage>
        <taxon>Eukaryota</taxon>
        <taxon>Fungi</taxon>
        <taxon>Dikarya</taxon>
        <taxon>Ascomycota</taxon>
        <taxon>Pezizomycotina</taxon>
        <taxon>Sordariomycetes</taxon>
        <taxon>Hypocreomycetidae</taxon>
        <taxon>Hypocreales</taxon>
        <taxon>Bionectriaceae</taxon>
        <taxon>Clonostachys</taxon>
    </lineage>
</organism>
<name>A0ACA9U500_BIOOC</name>
<reference evidence="1" key="2">
    <citation type="submission" date="2021-10" db="EMBL/GenBank/DDBJ databases">
        <authorList>
            <person name="Piombo E."/>
        </authorList>
    </citation>
    <scope>NUCLEOTIDE SEQUENCE</scope>
</reference>
<dbReference type="EMBL" id="CADEHS020000013">
    <property type="protein sequence ID" value="CAG9947897.1"/>
    <property type="molecule type" value="Genomic_DNA"/>
</dbReference>
<comment type="caution">
    <text evidence="1">The sequence shown here is derived from an EMBL/GenBank/DDBJ whole genome shotgun (WGS) entry which is preliminary data.</text>
</comment>
<accession>A0ACA9U500</accession>
<sequence length="274" mass="29544">MSWIPEPLEPQFQAPGSASSCVLWRTAPPSSQGTKKRYCEPTSPPYHGNSTTYLVINEVKSMHNGWRTIFGEARAWSGSLPCWKAAADLNYKASDSISTSATTLASHPLISSSPANFCVIDRRNSGQVYLRKYLYSSSVSSAVYRPNLKPLPLSRGFIITPARSAAMSSKLIPSNPADVMVIRHVTPNIVTFSVPFARFGTAKIGGRGTLVKLSSGNLAVFSPVALTEAAKAKVAELGGNLAYIIALDYEHHIFISEWATQYPGVKIIGPEGAP</sequence>